<reference evidence="2 3" key="1">
    <citation type="submission" date="2023-08" db="EMBL/GenBank/DDBJ databases">
        <title>Black Yeasts Isolated from many extreme environments.</title>
        <authorList>
            <person name="Coleine C."/>
            <person name="Stajich J.E."/>
            <person name="Selbmann L."/>
        </authorList>
    </citation>
    <scope>NUCLEOTIDE SEQUENCE [LARGE SCALE GENOMIC DNA]</scope>
    <source>
        <strain evidence="2 3">CCFEE 536</strain>
    </source>
</reference>
<evidence type="ECO:0000313" key="3">
    <source>
        <dbReference type="Proteomes" id="UP001357485"/>
    </source>
</evidence>
<keyword evidence="3" id="KW-1185">Reference proteome</keyword>
<proteinExistence type="predicted"/>
<name>A0ABR0LLR7_9PEZI</name>
<dbReference type="Proteomes" id="UP001357485">
    <property type="component" value="Unassembled WGS sequence"/>
</dbReference>
<organism evidence="2 3">
    <name type="scientific">Cryomyces antarcticus</name>
    <dbReference type="NCBI Taxonomy" id="329879"/>
    <lineage>
        <taxon>Eukaryota</taxon>
        <taxon>Fungi</taxon>
        <taxon>Dikarya</taxon>
        <taxon>Ascomycota</taxon>
        <taxon>Pezizomycotina</taxon>
        <taxon>Dothideomycetes</taxon>
        <taxon>Dothideomycetes incertae sedis</taxon>
        <taxon>Cryomyces</taxon>
    </lineage>
</organism>
<gene>
    <name evidence="2" type="ORF">LTR16_008135</name>
</gene>
<comment type="caution">
    <text evidence="2">The sequence shown here is derived from an EMBL/GenBank/DDBJ whole genome shotgun (WGS) entry which is preliminary data.</text>
</comment>
<accession>A0ABR0LLR7</accession>
<evidence type="ECO:0000313" key="2">
    <source>
        <dbReference type="EMBL" id="KAK5188824.1"/>
    </source>
</evidence>
<evidence type="ECO:0000256" key="1">
    <source>
        <dbReference type="SAM" id="MobiDB-lite"/>
    </source>
</evidence>
<feature type="region of interest" description="Disordered" evidence="1">
    <location>
        <begin position="1"/>
        <end position="92"/>
    </location>
</feature>
<protein>
    <submittedName>
        <fullName evidence="2">Uncharacterized protein</fullName>
    </submittedName>
</protein>
<dbReference type="EMBL" id="JAVRRA010018286">
    <property type="protein sequence ID" value="KAK5188824.1"/>
    <property type="molecule type" value="Genomic_DNA"/>
</dbReference>
<sequence>MNTGATSVVPERPQHKRNKSSVLKSIMVSRSHKRTTSEGTVLVQPKSDENNPPYNPHNITKDMPALPPNHPHAGQRVLEEIPQNVNPPSPKK</sequence>
<feature type="non-terminal residue" evidence="2">
    <location>
        <position position="92"/>
    </location>
</feature>